<feature type="compositionally biased region" description="Pro residues" evidence="1">
    <location>
        <begin position="31"/>
        <end position="43"/>
    </location>
</feature>
<dbReference type="EMBL" id="JBBNAE010000001">
    <property type="protein sequence ID" value="KAK9153194.1"/>
    <property type="molecule type" value="Genomic_DNA"/>
</dbReference>
<evidence type="ECO:0000313" key="3">
    <source>
        <dbReference type="EMBL" id="KAK9153194.1"/>
    </source>
</evidence>
<evidence type="ECO:0000256" key="1">
    <source>
        <dbReference type="SAM" id="MobiDB-lite"/>
    </source>
</evidence>
<gene>
    <name evidence="3" type="ORF">Sjap_000674</name>
</gene>
<reference evidence="3 4" key="1">
    <citation type="submission" date="2024-01" db="EMBL/GenBank/DDBJ databases">
        <title>Genome assemblies of Stephania.</title>
        <authorList>
            <person name="Yang L."/>
        </authorList>
    </citation>
    <scope>NUCLEOTIDE SEQUENCE [LARGE SCALE GENOMIC DNA]</scope>
    <source>
        <strain evidence="3">QJT</strain>
        <tissue evidence="3">Leaf</tissue>
    </source>
</reference>
<comment type="caution">
    <text evidence="3">The sequence shown here is derived from an EMBL/GenBank/DDBJ whole genome shotgun (WGS) entry which is preliminary data.</text>
</comment>
<feature type="region of interest" description="Disordered" evidence="1">
    <location>
        <begin position="1"/>
        <end position="47"/>
    </location>
</feature>
<feature type="transmembrane region" description="Helical" evidence="2">
    <location>
        <begin position="144"/>
        <end position="166"/>
    </location>
</feature>
<keyword evidence="2" id="KW-0472">Membrane</keyword>
<proteinExistence type="predicted"/>
<sequence>MSTTSQKQPPSSSTQTQHDPLDHHPLFSSDPPTPFAARPPPPDRTMAALRARGPTAIRNGGPKRWAKESGLCSPSGWAWGACWASAGRARSVGLGPGGPLLGMGMSLTLDDLRGALAMPKDLLSGFILQYSDHDEKWWQILSPLVAQLIAAGGLVLDYVMTAMLTAKLAGQFVAVDAAGLLISTLQMTELSLLFFSCFCLRLPL</sequence>
<feature type="transmembrane region" description="Helical" evidence="2">
    <location>
        <begin position="178"/>
        <end position="200"/>
    </location>
</feature>
<feature type="compositionally biased region" description="Low complexity" evidence="1">
    <location>
        <begin position="1"/>
        <end position="17"/>
    </location>
</feature>
<evidence type="ECO:0000256" key="2">
    <source>
        <dbReference type="SAM" id="Phobius"/>
    </source>
</evidence>
<organism evidence="3 4">
    <name type="scientific">Stephania japonica</name>
    <dbReference type="NCBI Taxonomy" id="461633"/>
    <lineage>
        <taxon>Eukaryota</taxon>
        <taxon>Viridiplantae</taxon>
        <taxon>Streptophyta</taxon>
        <taxon>Embryophyta</taxon>
        <taxon>Tracheophyta</taxon>
        <taxon>Spermatophyta</taxon>
        <taxon>Magnoliopsida</taxon>
        <taxon>Ranunculales</taxon>
        <taxon>Menispermaceae</taxon>
        <taxon>Menispermoideae</taxon>
        <taxon>Cissampelideae</taxon>
        <taxon>Stephania</taxon>
    </lineage>
</organism>
<keyword evidence="2" id="KW-0812">Transmembrane</keyword>
<accession>A0AAP0KKR7</accession>
<evidence type="ECO:0000313" key="4">
    <source>
        <dbReference type="Proteomes" id="UP001417504"/>
    </source>
</evidence>
<dbReference type="Proteomes" id="UP001417504">
    <property type="component" value="Unassembled WGS sequence"/>
</dbReference>
<name>A0AAP0KKR7_9MAGN</name>
<keyword evidence="4" id="KW-1185">Reference proteome</keyword>
<keyword evidence="2" id="KW-1133">Transmembrane helix</keyword>
<protein>
    <submittedName>
        <fullName evidence="3">Uncharacterized protein</fullName>
    </submittedName>
</protein>
<dbReference type="AlphaFoldDB" id="A0AAP0KKR7"/>